<dbReference type="PANTHER" id="PTHR43065">
    <property type="entry name" value="SENSOR HISTIDINE KINASE"/>
    <property type="match status" value="1"/>
</dbReference>
<reference evidence="14" key="1">
    <citation type="journal article" date="2019" name="Int. J. Syst. Evol. Microbiol.">
        <title>The Global Catalogue of Microorganisms (GCM) 10K type strain sequencing project: providing services to taxonomists for standard genome sequencing and annotation.</title>
        <authorList>
            <consortium name="The Broad Institute Genomics Platform"/>
            <consortium name="The Broad Institute Genome Sequencing Center for Infectious Disease"/>
            <person name="Wu L."/>
            <person name="Ma J."/>
        </authorList>
    </citation>
    <scope>NUCLEOTIDE SEQUENCE [LARGE SCALE GENOMIC DNA]</scope>
    <source>
        <strain evidence="14">CGMCC 1.15419</strain>
    </source>
</reference>
<dbReference type="RefSeq" id="WP_229665357.1">
    <property type="nucleotide sequence ID" value="NZ_BMIV01000017.1"/>
</dbReference>
<dbReference type="Gene3D" id="1.10.287.130">
    <property type="match status" value="1"/>
</dbReference>
<evidence type="ECO:0000256" key="7">
    <source>
        <dbReference type="ARBA" id="ARBA00022840"/>
    </source>
</evidence>
<feature type="domain" description="Histidine kinase" evidence="10">
    <location>
        <begin position="629"/>
        <end position="851"/>
    </location>
</feature>
<evidence type="ECO:0000256" key="1">
    <source>
        <dbReference type="ARBA" id="ARBA00000085"/>
    </source>
</evidence>
<dbReference type="SUPFAM" id="SSF47384">
    <property type="entry name" value="Homodimeric domain of signal transducing histidine kinase"/>
    <property type="match status" value="1"/>
</dbReference>
<dbReference type="Gene3D" id="3.30.565.10">
    <property type="entry name" value="Histidine kinase-like ATPase, C-terminal domain"/>
    <property type="match status" value="1"/>
</dbReference>
<evidence type="ECO:0000256" key="6">
    <source>
        <dbReference type="ARBA" id="ARBA00022777"/>
    </source>
</evidence>
<dbReference type="PROSITE" id="PS50113">
    <property type="entry name" value="PAC"/>
    <property type="match status" value="1"/>
</dbReference>
<dbReference type="Pfam" id="PF08448">
    <property type="entry name" value="PAS_4"/>
    <property type="match status" value="2"/>
</dbReference>
<keyword evidence="3" id="KW-0597">Phosphoprotein</keyword>
<dbReference type="Proteomes" id="UP000640509">
    <property type="component" value="Unassembled WGS sequence"/>
</dbReference>
<dbReference type="NCBIfam" id="TIGR00229">
    <property type="entry name" value="sensory_box"/>
    <property type="match status" value="2"/>
</dbReference>
<evidence type="ECO:0000259" key="10">
    <source>
        <dbReference type="PROSITE" id="PS50109"/>
    </source>
</evidence>
<dbReference type="SUPFAM" id="SSF55874">
    <property type="entry name" value="ATPase domain of HSP90 chaperone/DNA topoisomerase II/histidine kinase"/>
    <property type="match status" value="1"/>
</dbReference>
<gene>
    <name evidence="13" type="ORF">GCM10011402_32930</name>
</gene>
<proteinExistence type="predicted"/>
<keyword evidence="7" id="KW-0067">ATP-binding</keyword>
<comment type="catalytic activity">
    <reaction evidence="1">
        <text>ATP + protein L-histidine = ADP + protein N-phospho-L-histidine.</text>
        <dbReference type="EC" id="2.7.13.3"/>
    </reaction>
</comment>
<keyword evidence="4" id="KW-0808">Transferase</keyword>
<dbReference type="Gene3D" id="3.30.450.20">
    <property type="entry name" value="PAS domain"/>
    <property type="match status" value="3"/>
</dbReference>
<keyword evidence="5" id="KW-0547">Nucleotide-binding</keyword>
<evidence type="ECO:0000313" key="14">
    <source>
        <dbReference type="Proteomes" id="UP000640509"/>
    </source>
</evidence>
<organism evidence="13 14">
    <name type="scientific">Paracoccus acridae</name>
    <dbReference type="NCBI Taxonomy" id="1795310"/>
    <lineage>
        <taxon>Bacteria</taxon>
        <taxon>Pseudomonadati</taxon>
        <taxon>Pseudomonadota</taxon>
        <taxon>Alphaproteobacteria</taxon>
        <taxon>Rhodobacterales</taxon>
        <taxon>Paracoccaceae</taxon>
        <taxon>Paracoccus</taxon>
    </lineage>
</organism>
<evidence type="ECO:0000256" key="9">
    <source>
        <dbReference type="SAM" id="MobiDB-lite"/>
    </source>
</evidence>
<evidence type="ECO:0000259" key="12">
    <source>
        <dbReference type="PROSITE" id="PS50113"/>
    </source>
</evidence>
<feature type="domain" description="PAS" evidence="11">
    <location>
        <begin position="518"/>
        <end position="552"/>
    </location>
</feature>
<dbReference type="InterPro" id="IPR000014">
    <property type="entry name" value="PAS"/>
</dbReference>
<dbReference type="InterPro" id="IPR036890">
    <property type="entry name" value="HATPase_C_sf"/>
</dbReference>
<dbReference type="SMART" id="SM00388">
    <property type="entry name" value="HisKA"/>
    <property type="match status" value="1"/>
</dbReference>
<feature type="region of interest" description="Disordered" evidence="9">
    <location>
        <begin position="903"/>
        <end position="941"/>
    </location>
</feature>
<dbReference type="CDD" id="cd00130">
    <property type="entry name" value="PAS"/>
    <property type="match status" value="1"/>
</dbReference>
<dbReference type="PRINTS" id="PR00344">
    <property type="entry name" value="BCTRLSENSOR"/>
</dbReference>
<dbReference type="InterPro" id="IPR000700">
    <property type="entry name" value="PAS-assoc_C"/>
</dbReference>
<keyword evidence="6" id="KW-0418">Kinase</keyword>
<dbReference type="InterPro" id="IPR036097">
    <property type="entry name" value="HisK_dim/P_sf"/>
</dbReference>
<dbReference type="PROSITE" id="PS50109">
    <property type="entry name" value="HIS_KIN"/>
    <property type="match status" value="1"/>
</dbReference>
<dbReference type="InterPro" id="IPR035965">
    <property type="entry name" value="PAS-like_dom_sf"/>
</dbReference>
<evidence type="ECO:0000256" key="4">
    <source>
        <dbReference type="ARBA" id="ARBA00022679"/>
    </source>
</evidence>
<name>A0ABQ1VLI5_9RHOB</name>
<keyword evidence="8" id="KW-0902">Two-component regulatory system</keyword>
<feature type="domain" description="PAC" evidence="12">
    <location>
        <begin position="430"/>
        <end position="485"/>
    </location>
</feature>
<evidence type="ECO:0000256" key="8">
    <source>
        <dbReference type="ARBA" id="ARBA00023012"/>
    </source>
</evidence>
<dbReference type="InterPro" id="IPR005467">
    <property type="entry name" value="His_kinase_dom"/>
</dbReference>
<dbReference type="SMART" id="SM00091">
    <property type="entry name" value="PAS"/>
    <property type="match status" value="2"/>
</dbReference>
<dbReference type="InterPro" id="IPR004358">
    <property type="entry name" value="Sig_transdc_His_kin-like_C"/>
</dbReference>
<dbReference type="EC" id="2.7.13.3" evidence="2"/>
<dbReference type="Pfam" id="PF02518">
    <property type="entry name" value="HATPase_c"/>
    <property type="match status" value="1"/>
</dbReference>
<protein>
    <recommendedName>
        <fullName evidence="2">histidine kinase</fullName>
        <ecNumber evidence="2">2.7.13.3</ecNumber>
    </recommendedName>
</protein>
<dbReference type="InterPro" id="IPR013656">
    <property type="entry name" value="PAS_4"/>
</dbReference>
<dbReference type="PROSITE" id="PS50112">
    <property type="entry name" value="PAS"/>
    <property type="match status" value="1"/>
</dbReference>
<keyword evidence="14" id="KW-1185">Reference proteome</keyword>
<dbReference type="InterPro" id="IPR003594">
    <property type="entry name" value="HATPase_dom"/>
</dbReference>
<dbReference type="SUPFAM" id="SSF55781">
    <property type="entry name" value="GAF domain-like"/>
    <property type="match status" value="1"/>
</dbReference>
<dbReference type="EMBL" id="BMIV01000017">
    <property type="protein sequence ID" value="GGF77714.1"/>
    <property type="molecule type" value="Genomic_DNA"/>
</dbReference>
<evidence type="ECO:0000256" key="2">
    <source>
        <dbReference type="ARBA" id="ARBA00012438"/>
    </source>
</evidence>
<evidence type="ECO:0000313" key="13">
    <source>
        <dbReference type="EMBL" id="GGF77714.1"/>
    </source>
</evidence>
<accession>A0ABQ1VLI5</accession>
<evidence type="ECO:0000256" key="5">
    <source>
        <dbReference type="ARBA" id="ARBA00022741"/>
    </source>
</evidence>
<dbReference type="InterPro" id="IPR003661">
    <property type="entry name" value="HisK_dim/P_dom"/>
</dbReference>
<sequence length="1004" mass="110274">MDELTISNRSRIFPGDGEMAALMRAKDWSKTGLGDPEQWPQPLKVAVGILLTSRFEMWLGWGPDVNFLYNDAYRPTLGLKHPNSLGMPTRELWAEIWDDVEPRVRSVYDRSEATWDRALCLILERNGYPEETYHTFSYSPILDEDGKTTGLLCAVSEETVRVITERRMETLRVLSACLAGTTDRASVLAAARLALSENPHDLPFTLTYLADDPTRGPAFSTGLPEGFDPQVIRQVLDLDSEAPQALLTPLPQDAWDRPPTQSVVVPLTEQGTGASFGAMLVGLNPLRPFDKDYGDFLKLVAGQIAAGLSGAAAHESERRRAEALADALRMRQAAADALKQANATLSSEIDKRTAERDRLRALFQHAPSFMCVLGGPDHVFEFTNEAYLDLVGHRDLVGKSIRAALPDVEGQGYFELLDTVYRTGEPFIGRDLAVTVQRGPGAPGEQRFVNLVYQPILDDGGQVRGIFAEGHDVTHQKRAEEALRSLNETLAAQVEARTHERDMTWRISEDLFLICGPDGVFQSVNPAWETALGHAPQDLVGTRLDALIHPDDLIPTIERGRALAGGEALRDFDLRLRSREGEYRWYSWTCVPEGGRIYGAGRDVTTRKSLEEQLRRSQKMEALGQLTGGVAHDFNNLLQVISGNLHLLTKDIAGNERAETRVQNALAGVARGSKLASQLLSFGRRQPLEPKVVNVGRFLQGMDDMLRRTLGEEIELETVVAGGLWNTLIDPNQAENAVLNLAINARDAMGGRGRLTIEASNASLDDTYASTNDAEAGQYVLIAVTDTGTGMTPEILDKVFEPFFSTKPESKGTGLGLSMVYGLVKQSNGHIKIYSEVGHGTTVKIYLPRNTASEDVLTDLRSLPVQGGTETILVVEDDDEVRDTTVALLTDLGYRTLRARRGKRVDSGGKWRAHRPGVHRRGDARSPAQHGTGAKGQGTTTRRRSAVYLGIYRKLHCPCRTPGSWGRTAAQALFPRDAGPQDPACAGQSAAGQCRRRPEGILWQ</sequence>
<dbReference type="SUPFAM" id="SSF55785">
    <property type="entry name" value="PYP-like sensor domain (PAS domain)"/>
    <property type="match status" value="2"/>
</dbReference>
<dbReference type="PANTHER" id="PTHR43065:SF46">
    <property type="entry name" value="C4-DICARBOXYLATE TRANSPORT SENSOR PROTEIN DCTB"/>
    <property type="match status" value="1"/>
</dbReference>
<evidence type="ECO:0000256" key="3">
    <source>
        <dbReference type="ARBA" id="ARBA00022553"/>
    </source>
</evidence>
<comment type="caution">
    <text evidence="13">The sequence shown here is derived from an EMBL/GenBank/DDBJ whole genome shotgun (WGS) entry which is preliminary data.</text>
</comment>
<dbReference type="SMART" id="SM00387">
    <property type="entry name" value="HATPase_c"/>
    <property type="match status" value="1"/>
</dbReference>
<evidence type="ECO:0000259" key="11">
    <source>
        <dbReference type="PROSITE" id="PS50112"/>
    </source>
</evidence>